<name>A0A1I1SDC5_9BURK</name>
<keyword evidence="2" id="KW-1185">Reference proteome</keyword>
<proteinExistence type="predicted"/>
<protein>
    <recommendedName>
        <fullName evidence="3">Alpha/beta hydrolase family protein</fullName>
    </recommendedName>
</protein>
<dbReference type="Proteomes" id="UP000199517">
    <property type="component" value="Unassembled WGS sequence"/>
</dbReference>
<evidence type="ECO:0000313" key="1">
    <source>
        <dbReference type="EMBL" id="SFD44322.1"/>
    </source>
</evidence>
<dbReference type="Gene3D" id="3.40.50.1820">
    <property type="entry name" value="alpha/beta hydrolase"/>
    <property type="match status" value="1"/>
</dbReference>
<dbReference type="STRING" id="32040.SAMN04489710_102125"/>
<dbReference type="AlphaFoldDB" id="A0A1I1SDC5"/>
<evidence type="ECO:0008006" key="3">
    <source>
        <dbReference type="Google" id="ProtNLM"/>
    </source>
</evidence>
<dbReference type="InterPro" id="IPR029058">
    <property type="entry name" value="AB_hydrolase_fold"/>
</dbReference>
<evidence type="ECO:0000313" key="2">
    <source>
        <dbReference type="Proteomes" id="UP000199517"/>
    </source>
</evidence>
<organism evidence="1 2">
    <name type="scientific">Paracidovorax konjaci</name>
    <dbReference type="NCBI Taxonomy" id="32040"/>
    <lineage>
        <taxon>Bacteria</taxon>
        <taxon>Pseudomonadati</taxon>
        <taxon>Pseudomonadota</taxon>
        <taxon>Betaproteobacteria</taxon>
        <taxon>Burkholderiales</taxon>
        <taxon>Comamonadaceae</taxon>
        <taxon>Paracidovorax</taxon>
    </lineage>
</organism>
<reference evidence="2" key="1">
    <citation type="submission" date="2016-10" db="EMBL/GenBank/DDBJ databases">
        <authorList>
            <person name="Varghese N."/>
            <person name="Submissions S."/>
        </authorList>
    </citation>
    <scope>NUCLEOTIDE SEQUENCE [LARGE SCALE GENOMIC DNA]</scope>
    <source>
        <strain evidence="2">DSM 7481</strain>
    </source>
</reference>
<accession>A0A1I1SDC5</accession>
<gene>
    <name evidence="1" type="ORF">SAMN04489710_102125</name>
</gene>
<sequence>MVLPSHRPSRSHHLRTDGINLHCLEFAMVAARLDGVYPSVGAYRDTVVRSAPFVAPWHAAMQGFVEADLAAIGPGLYTTSARAGTAHLASLHVQSVTQRQWRDCAARVQVPALLAQATEPFWMGMPMLTDEGAETTAQLLRTRPVRIPGNHFTMLYGGGAERIVAALRAWGADAAAGADACATAAQ</sequence>
<dbReference type="EMBL" id="FOMQ01000002">
    <property type="protein sequence ID" value="SFD44322.1"/>
    <property type="molecule type" value="Genomic_DNA"/>
</dbReference>
<dbReference type="RefSeq" id="WP_092949798.1">
    <property type="nucleotide sequence ID" value="NZ_FOMQ01000002.1"/>
</dbReference>
<dbReference type="OrthoDB" id="9773293at2"/>